<reference evidence="4 5" key="1">
    <citation type="submission" date="2024-06" db="EMBL/GenBank/DDBJ databases">
        <title>Genomic Encyclopedia of Type Strains, Phase IV (KMG-IV): sequencing the most valuable type-strain genomes for metagenomic binning, comparative biology and taxonomic classification.</title>
        <authorList>
            <person name="Goeker M."/>
        </authorList>
    </citation>
    <scope>NUCLEOTIDE SEQUENCE [LARGE SCALE GENOMIC DNA]</scope>
    <source>
        <strain evidence="4 5">DSM 29492</strain>
    </source>
</reference>
<keyword evidence="5" id="KW-1185">Reference proteome</keyword>
<evidence type="ECO:0000256" key="1">
    <source>
        <dbReference type="ARBA" id="ARBA00022630"/>
    </source>
</evidence>
<comment type="caution">
    <text evidence="4">The sequence shown here is derived from an EMBL/GenBank/DDBJ whole genome shotgun (WGS) entry which is preliminary data.</text>
</comment>
<proteinExistence type="predicted"/>
<dbReference type="EMBL" id="JBEPMJ010000086">
    <property type="protein sequence ID" value="MET3752655.1"/>
    <property type="molecule type" value="Genomic_DNA"/>
</dbReference>
<evidence type="ECO:0000313" key="5">
    <source>
        <dbReference type="Proteomes" id="UP001549106"/>
    </source>
</evidence>
<keyword evidence="1" id="KW-0285">Flavoprotein</keyword>
<dbReference type="InterPro" id="IPR051796">
    <property type="entry name" value="ISF_SsuE-like"/>
</dbReference>
<dbReference type="PANTHER" id="PTHR43278:SF4">
    <property type="entry name" value="NAD(P)H-DEPENDENT FMN-CONTAINING OXIDOREDUCTASE YWQN-RELATED"/>
    <property type="match status" value="1"/>
</dbReference>
<dbReference type="SUPFAM" id="SSF52218">
    <property type="entry name" value="Flavoproteins"/>
    <property type="match status" value="1"/>
</dbReference>
<evidence type="ECO:0000259" key="3">
    <source>
        <dbReference type="Pfam" id="PF03358"/>
    </source>
</evidence>
<protein>
    <submittedName>
        <fullName evidence="4">Multimeric flavodoxin WrbA</fullName>
    </submittedName>
</protein>
<dbReference type="Gene3D" id="3.40.50.360">
    <property type="match status" value="1"/>
</dbReference>
<evidence type="ECO:0000256" key="2">
    <source>
        <dbReference type="ARBA" id="ARBA00022643"/>
    </source>
</evidence>
<organism evidence="4 5">
    <name type="scientific">Blautia caecimuris</name>
    <dbReference type="NCBI Taxonomy" id="1796615"/>
    <lineage>
        <taxon>Bacteria</taxon>
        <taxon>Bacillati</taxon>
        <taxon>Bacillota</taxon>
        <taxon>Clostridia</taxon>
        <taxon>Lachnospirales</taxon>
        <taxon>Lachnospiraceae</taxon>
        <taxon>Blautia</taxon>
    </lineage>
</organism>
<dbReference type="InterPro" id="IPR005025">
    <property type="entry name" value="FMN_Rdtase-like_dom"/>
</dbReference>
<evidence type="ECO:0000313" key="4">
    <source>
        <dbReference type="EMBL" id="MET3752655.1"/>
    </source>
</evidence>
<dbReference type="Proteomes" id="UP001549106">
    <property type="component" value="Unassembled WGS sequence"/>
</dbReference>
<gene>
    <name evidence="4" type="ORF">ABID24_003930</name>
</gene>
<feature type="domain" description="NADPH-dependent FMN reductase-like" evidence="3">
    <location>
        <begin position="3"/>
        <end position="108"/>
    </location>
</feature>
<keyword evidence="2" id="KW-0288">FMN</keyword>
<accession>A0ABV2M872</accession>
<sequence>MKKICAVIGVESKKSLNFFALECFLQKWQEKEDILCNIIMLKNNTLEYCDECGHCLIHKRCYKENNDLLKKYIDEIERSDILIISTPVYANNLSARLLNFVNRSRYLAETQQLCKFRLI</sequence>
<dbReference type="RefSeq" id="WP_257465849.1">
    <property type="nucleotide sequence ID" value="NZ_JANJZT010000085.1"/>
</dbReference>
<name>A0ABV2M872_9FIRM</name>
<dbReference type="Pfam" id="PF03358">
    <property type="entry name" value="FMN_red"/>
    <property type="match status" value="1"/>
</dbReference>
<dbReference type="PANTHER" id="PTHR43278">
    <property type="entry name" value="NAD(P)H-DEPENDENT FMN-CONTAINING OXIDOREDUCTASE YWQN-RELATED"/>
    <property type="match status" value="1"/>
</dbReference>
<dbReference type="InterPro" id="IPR029039">
    <property type="entry name" value="Flavoprotein-like_sf"/>
</dbReference>